<keyword evidence="2" id="KW-1185">Reference proteome</keyword>
<dbReference type="KEGG" id="pfj:MYCFIDRAFT_173478"/>
<proteinExistence type="predicted"/>
<reference evidence="1 2" key="1">
    <citation type="journal article" date="2012" name="PLoS Pathog.">
        <title>Diverse lifestyles and strategies of plant pathogenesis encoded in the genomes of eighteen Dothideomycetes fungi.</title>
        <authorList>
            <person name="Ohm R.A."/>
            <person name="Feau N."/>
            <person name="Henrissat B."/>
            <person name="Schoch C.L."/>
            <person name="Horwitz B.A."/>
            <person name="Barry K.W."/>
            <person name="Condon B.J."/>
            <person name="Copeland A.C."/>
            <person name="Dhillon B."/>
            <person name="Glaser F."/>
            <person name="Hesse C.N."/>
            <person name="Kosti I."/>
            <person name="LaButti K."/>
            <person name="Lindquist E.A."/>
            <person name="Lucas S."/>
            <person name="Salamov A.A."/>
            <person name="Bradshaw R.E."/>
            <person name="Ciuffetti L."/>
            <person name="Hamelin R.C."/>
            <person name="Kema G.H.J."/>
            <person name="Lawrence C."/>
            <person name="Scott J.A."/>
            <person name="Spatafora J.W."/>
            <person name="Turgeon B.G."/>
            <person name="de Wit P.J.G.M."/>
            <person name="Zhong S."/>
            <person name="Goodwin S.B."/>
            <person name="Grigoriev I.V."/>
        </authorList>
    </citation>
    <scope>NUCLEOTIDE SEQUENCE [LARGE SCALE GENOMIC DNA]</scope>
    <source>
        <strain evidence="1 2">CIRAD86</strain>
    </source>
</reference>
<name>M3A006_PSEFD</name>
<dbReference type="Proteomes" id="UP000016932">
    <property type="component" value="Unassembled WGS sequence"/>
</dbReference>
<dbReference type="GeneID" id="19332997"/>
<evidence type="ECO:0000313" key="2">
    <source>
        <dbReference type="Proteomes" id="UP000016932"/>
    </source>
</evidence>
<dbReference type="RefSeq" id="XP_007925123.1">
    <property type="nucleotide sequence ID" value="XM_007926932.1"/>
</dbReference>
<accession>M3A006</accession>
<sequence length="151" mass="16807">MAAQSISGNIYSLSKPTKRTGSGFGSEQLTDPKTVYSYSSANVIILDINLGTKGRPRRGFVHIKNYFQDLDSRPTGRECQLRAFIGALLVDFIDRCDNPGITKRPLRQEIDTRALALSGRHRLAASERDSRFPNPGFHGLQRIRSLNSTGR</sequence>
<dbReference type="AlphaFoldDB" id="M3A006"/>
<organism evidence="1 2">
    <name type="scientific">Pseudocercospora fijiensis (strain CIRAD86)</name>
    <name type="common">Black leaf streak disease fungus</name>
    <name type="synonym">Mycosphaerella fijiensis</name>
    <dbReference type="NCBI Taxonomy" id="383855"/>
    <lineage>
        <taxon>Eukaryota</taxon>
        <taxon>Fungi</taxon>
        <taxon>Dikarya</taxon>
        <taxon>Ascomycota</taxon>
        <taxon>Pezizomycotina</taxon>
        <taxon>Dothideomycetes</taxon>
        <taxon>Dothideomycetidae</taxon>
        <taxon>Mycosphaerellales</taxon>
        <taxon>Mycosphaerellaceae</taxon>
        <taxon>Pseudocercospora</taxon>
    </lineage>
</organism>
<dbReference type="HOGENOM" id="CLU_1732277_0_0_1"/>
<dbReference type="VEuPathDB" id="FungiDB:MYCFIDRAFT_173478"/>
<protein>
    <submittedName>
        <fullName evidence="1">Uncharacterized protein</fullName>
    </submittedName>
</protein>
<evidence type="ECO:0000313" key="1">
    <source>
        <dbReference type="EMBL" id="EME84499.1"/>
    </source>
</evidence>
<dbReference type="EMBL" id="KB446557">
    <property type="protein sequence ID" value="EME84499.1"/>
    <property type="molecule type" value="Genomic_DNA"/>
</dbReference>
<gene>
    <name evidence="1" type="ORF">MYCFIDRAFT_173478</name>
</gene>